<dbReference type="Gene3D" id="2.70.50.70">
    <property type="match status" value="1"/>
</dbReference>
<accession>U4LR33</accession>
<dbReference type="STRING" id="1076935.U4LR33"/>
<keyword evidence="4" id="KW-1185">Reference proteome</keyword>
<sequence>MRLSTIMTAVAVIFPCVSAHGRLKYPTPLNAVSDDVASNIPYNSPLKPDGSDFPCKGLHKTADLTKGTEWKAGQDTYFEILGNGPGGSDTNIGTLAAHSGGSCQASISFDNGKTFKLLQSFMGGCPRGVKLNSNYASNPDQKFHFKIPEDAKAGPALFSWTWIAVTGNRDEFYQNCAAVTITGSGTSTLQDAPDMFLGDMSIGQIKAGECRSTAGSNVEYPNPGPNPIKDTTSGIPFKAPTAGQCFAPGSTSGSPPAPGAPSAPTPPGGAAPSTTVPSPERPPTKTASIRPTISLDVTGDQCKCQCKV</sequence>
<dbReference type="OMA" id="NDCHTIE"/>
<evidence type="ECO:0008006" key="5">
    <source>
        <dbReference type="Google" id="ProtNLM"/>
    </source>
</evidence>
<keyword evidence="2" id="KW-0732">Signal</keyword>
<dbReference type="EMBL" id="HF936526">
    <property type="protein sequence ID" value="CCX34395.1"/>
    <property type="molecule type" value="Genomic_DNA"/>
</dbReference>
<dbReference type="PANTHER" id="PTHR36182">
    <property type="entry name" value="PROTEIN, PUTATIVE (AFU_ORTHOLOGUE AFUA_6G10930)-RELATED"/>
    <property type="match status" value="1"/>
</dbReference>
<evidence type="ECO:0000256" key="1">
    <source>
        <dbReference type="SAM" id="MobiDB-lite"/>
    </source>
</evidence>
<dbReference type="PANTHER" id="PTHR36182:SF1">
    <property type="entry name" value="PROTEIN, PUTATIVE (AFU_ORTHOLOGUE AFUA_6G10930)-RELATED"/>
    <property type="match status" value="1"/>
</dbReference>
<reference evidence="3 4" key="1">
    <citation type="journal article" date="2013" name="PLoS Genet.">
        <title>The genome and development-dependent transcriptomes of Pyronema confluens: a window into fungal evolution.</title>
        <authorList>
            <person name="Traeger S."/>
            <person name="Altegoer F."/>
            <person name="Freitag M."/>
            <person name="Gabaldon T."/>
            <person name="Kempken F."/>
            <person name="Kumar A."/>
            <person name="Marcet-Houben M."/>
            <person name="Poggeler S."/>
            <person name="Stajich J.E."/>
            <person name="Nowrousian M."/>
        </authorList>
    </citation>
    <scope>NUCLEOTIDE SEQUENCE [LARGE SCALE GENOMIC DNA]</scope>
    <source>
        <strain evidence="4">CBS 100304</strain>
        <tissue evidence="3">Vegetative mycelium</tissue>
    </source>
</reference>
<feature type="chain" id="PRO_5004651707" description="Lytic polysaccharide monooxygenase" evidence="2">
    <location>
        <begin position="20"/>
        <end position="308"/>
    </location>
</feature>
<evidence type="ECO:0000313" key="3">
    <source>
        <dbReference type="EMBL" id="CCX34395.1"/>
    </source>
</evidence>
<protein>
    <recommendedName>
        <fullName evidence="5">Lytic polysaccharide monooxygenase</fullName>
    </recommendedName>
</protein>
<dbReference type="OrthoDB" id="2342176at2759"/>
<feature type="region of interest" description="Disordered" evidence="1">
    <location>
        <begin position="214"/>
        <end position="292"/>
    </location>
</feature>
<proteinExistence type="predicted"/>
<dbReference type="eggNOG" id="ENOG502S5ST">
    <property type="taxonomic scope" value="Eukaryota"/>
</dbReference>
<dbReference type="Proteomes" id="UP000018144">
    <property type="component" value="Unassembled WGS sequence"/>
</dbReference>
<name>U4LR33_PYROM</name>
<gene>
    <name evidence="3" type="ORF">PCON_03607</name>
</gene>
<evidence type="ECO:0000256" key="2">
    <source>
        <dbReference type="SAM" id="SignalP"/>
    </source>
</evidence>
<feature type="signal peptide" evidence="2">
    <location>
        <begin position="1"/>
        <end position="19"/>
    </location>
</feature>
<organism evidence="3 4">
    <name type="scientific">Pyronema omphalodes (strain CBS 100304)</name>
    <name type="common">Pyronema confluens</name>
    <dbReference type="NCBI Taxonomy" id="1076935"/>
    <lineage>
        <taxon>Eukaryota</taxon>
        <taxon>Fungi</taxon>
        <taxon>Dikarya</taxon>
        <taxon>Ascomycota</taxon>
        <taxon>Pezizomycotina</taxon>
        <taxon>Pezizomycetes</taxon>
        <taxon>Pezizales</taxon>
        <taxon>Pyronemataceae</taxon>
        <taxon>Pyronema</taxon>
    </lineage>
</organism>
<feature type="compositionally biased region" description="Pro residues" evidence="1">
    <location>
        <begin position="255"/>
        <end position="269"/>
    </location>
</feature>
<evidence type="ECO:0000313" key="4">
    <source>
        <dbReference type="Proteomes" id="UP000018144"/>
    </source>
</evidence>
<dbReference type="AlphaFoldDB" id="U4LR33"/>